<feature type="domain" description="DUF4350" evidence="2">
    <location>
        <begin position="37"/>
        <end position="301"/>
    </location>
</feature>
<sequence>MKDRLFTFALAVAALVAVVFLLSPSERQQLISVPSTEDSGRDGLKGLLVWLQREQVPSSSFRQPYTALLQHPDQAASGNVLLMSLPSHKDISRAEWAALAKWLAKGNTVLVMAAAYQYPAWSMYRDCFCKINSLLSLQHWRLAREGHKDAKSDEDEDDNAADHAPVAPAEPLPPKAPPVKPESAKPKPETFQGVVNQMRDAISAALKPQTLVPLPGVPWLADLHGAEADIAASLLESPWQLASDSSDNLALRLLTLQGTDTTVAWQISAEQGQILLVLIPDLFSNRLLNHADNARLFDHLLAQTLAPGGQVLFDDYHFGLSALYDPQHFFSDSRLHQSLFCLGLLWLLYVLGYTNRLAPVRSRTPALSAQDFIIVTAEFFARRLPPRQLAHALVKHLLQDVCQQRHLPDEAAALAWLGQHSRISAGQLAALKQAYAGQRLALIPLTHTLTYIRTVTL</sequence>
<dbReference type="EMBL" id="PGFZ01000001">
    <property type="protein sequence ID" value="POZ53265.1"/>
    <property type="molecule type" value="Genomic_DNA"/>
</dbReference>
<protein>
    <recommendedName>
        <fullName evidence="2">DUF4350 domain-containing protein</fullName>
    </recommendedName>
</protein>
<dbReference type="AlphaFoldDB" id="A0A2S5CR35"/>
<gene>
    <name evidence="3" type="ORF">AADEFJLK_00283</name>
</gene>
<feature type="compositionally biased region" description="Pro residues" evidence="1">
    <location>
        <begin position="168"/>
        <end position="180"/>
    </location>
</feature>
<dbReference type="Proteomes" id="UP000237423">
    <property type="component" value="Unassembled WGS sequence"/>
</dbReference>
<organism evidence="3 4">
    <name type="scientific">Methylovulum psychrotolerans</name>
    <dbReference type="NCBI Taxonomy" id="1704499"/>
    <lineage>
        <taxon>Bacteria</taxon>
        <taxon>Pseudomonadati</taxon>
        <taxon>Pseudomonadota</taxon>
        <taxon>Gammaproteobacteria</taxon>
        <taxon>Methylococcales</taxon>
        <taxon>Methylococcaceae</taxon>
        <taxon>Methylovulum</taxon>
    </lineage>
</organism>
<dbReference type="InterPro" id="IPR025646">
    <property type="entry name" value="DUF4350"/>
</dbReference>
<feature type="region of interest" description="Disordered" evidence="1">
    <location>
        <begin position="148"/>
        <end position="188"/>
    </location>
</feature>
<name>A0A2S5CR35_9GAMM</name>
<evidence type="ECO:0000313" key="3">
    <source>
        <dbReference type="EMBL" id="POZ53265.1"/>
    </source>
</evidence>
<accession>A0A2S5CR35</accession>
<reference evidence="3 4" key="1">
    <citation type="submission" date="2017-11" db="EMBL/GenBank/DDBJ databases">
        <title>Draft Genome Sequence of Methylobacter psychrotolerans Sph1T, an Obligate Methanotroph from Low-Temperature Environments.</title>
        <authorList>
            <person name="Oshkin I.Y."/>
            <person name="Miroshnikov K."/>
            <person name="Belova S.E."/>
            <person name="Korzhenkov A."/>
            <person name="Toshchakov S.V."/>
            <person name="Dedysh S.N."/>
        </authorList>
    </citation>
    <scope>NUCLEOTIDE SEQUENCE [LARGE SCALE GENOMIC DNA]</scope>
    <source>
        <strain evidence="3 4">Sph1</strain>
    </source>
</reference>
<evidence type="ECO:0000313" key="4">
    <source>
        <dbReference type="Proteomes" id="UP000237423"/>
    </source>
</evidence>
<evidence type="ECO:0000256" key="1">
    <source>
        <dbReference type="SAM" id="MobiDB-lite"/>
    </source>
</evidence>
<dbReference type="Pfam" id="PF14258">
    <property type="entry name" value="DUF4350"/>
    <property type="match status" value="1"/>
</dbReference>
<proteinExistence type="predicted"/>
<comment type="caution">
    <text evidence="3">The sequence shown here is derived from an EMBL/GenBank/DDBJ whole genome shotgun (WGS) entry which is preliminary data.</text>
</comment>
<evidence type="ECO:0000259" key="2">
    <source>
        <dbReference type="Pfam" id="PF14258"/>
    </source>
</evidence>
<dbReference type="RefSeq" id="WP_103973042.1">
    <property type="nucleotide sequence ID" value="NZ_PGFZ01000001.1"/>
</dbReference>